<dbReference type="Proteomes" id="UP000187313">
    <property type="component" value="Unassembled WGS sequence"/>
</dbReference>
<evidence type="ECO:0008006" key="3">
    <source>
        <dbReference type="Google" id="ProtNLM"/>
    </source>
</evidence>
<sequence length="365" mass="42928">MTYRITHKPVTDKRFEFERKKGYIRVKTNISPTNLDFHDSISNNSHSKVIEYHDQTRYSVAYDVEKGKEDKYKVRGVIVCEPVNTVDEFKAMFINQKIRKVILNVESAKDLLKSSLVLEDGTKISKDWLIEFEESKSYQDTDRFVNIIRRFLEFIHSTIIDVESMIFQTEESRNVLHIYPKPIFMVLSVPRREEIFRLLAPDFQSEDEDMRILQALEIWMSFFLKNPQHAFLESMEKVMRPYEHKAKNDIISDRVDFLVGIIKIVRPDLSLGIDGKVKGAGRILKDLFRAPTRATRFEYSQRDNIIERCKNVRNLVIHKIQDSNAKTDVSKDDYEIFSTFFYKSFAHLMILSLESSAEDRTLNQA</sequence>
<keyword evidence="2" id="KW-1185">Reference proteome</keyword>
<dbReference type="EMBL" id="MPTD01000015">
    <property type="protein sequence ID" value="OMD48528.1"/>
    <property type="molecule type" value="Genomic_DNA"/>
</dbReference>
<accession>A0ABX3HGP6</accession>
<name>A0ABX3HGP6_9BACL</name>
<organism evidence="1 2">
    <name type="scientific">Paenibacillus odorifer</name>
    <dbReference type="NCBI Taxonomy" id="189426"/>
    <lineage>
        <taxon>Bacteria</taxon>
        <taxon>Bacillati</taxon>
        <taxon>Bacillota</taxon>
        <taxon>Bacilli</taxon>
        <taxon>Bacillales</taxon>
        <taxon>Paenibacillaceae</taxon>
        <taxon>Paenibacillus</taxon>
    </lineage>
</organism>
<reference evidence="1 2" key="1">
    <citation type="submission" date="2016-10" db="EMBL/GenBank/DDBJ databases">
        <title>Paenibacillus species isolates.</title>
        <authorList>
            <person name="Beno S.M."/>
        </authorList>
    </citation>
    <scope>NUCLEOTIDE SEQUENCE [LARGE SCALE GENOMIC DNA]</scope>
    <source>
        <strain evidence="1 2">FSL R5-0923</strain>
    </source>
</reference>
<dbReference type="RefSeq" id="WP_076300225.1">
    <property type="nucleotide sequence ID" value="NZ_MPTD01000015.1"/>
</dbReference>
<proteinExistence type="predicted"/>
<evidence type="ECO:0000313" key="2">
    <source>
        <dbReference type="Proteomes" id="UP000187313"/>
    </source>
</evidence>
<protein>
    <recommendedName>
        <fullName evidence="3">ApeA N-terminal domain-containing protein</fullName>
    </recommendedName>
</protein>
<gene>
    <name evidence="1" type="ORF">BSK51_21595</name>
</gene>
<comment type="caution">
    <text evidence="1">The sequence shown here is derived from an EMBL/GenBank/DDBJ whole genome shotgun (WGS) entry which is preliminary data.</text>
</comment>
<evidence type="ECO:0000313" key="1">
    <source>
        <dbReference type="EMBL" id="OMD48528.1"/>
    </source>
</evidence>